<comment type="caution">
    <text evidence="10">The sequence shown here is derived from an EMBL/GenBank/DDBJ whole genome shotgun (WGS) entry which is preliminary data.</text>
</comment>
<comment type="subcellular location">
    <subcellularLocation>
        <location evidence="1">Recycling endosome</location>
    </subcellularLocation>
</comment>
<feature type="compositionally biased region" description="Basic and acidic residues" evidence="7">
    <location>
        <begin position="902"/>
        <end position="920"/>
    </location>
</feature>
<evidence type="ECO:0000256" key="7">
    <source>
        <dbReference type="SAM" id="MobiDB-lite"/>
    </source>
</evidence>
<proteinExistence type="predicted"/>
<dbReference type="InterPro" id="IPR037789">
    <property type="entry name" value="FIP_classI"/>
</dbReference>
<dbReference type="SUPFAM" id="SSF144270">
    <property type="entry name" value="Eferin C-derminal domain-like"/>
    <property type="match status" value="1"/>
</dbReference>
<evidence type="ECO:0000313" key="11">
    <source>
        <dbReference type="Proteomes" id="UP001059041"/>
    </source>
</evidence>
<evidence type="ECO:0000256" key="3">
    <source>
        <dbReference type="ARBA" id="ARBA00022553"/>
    </source>
</evidence>
<dbReference type="GO" id="GO:0015031">
    <property type="term" value="P:protein transport"/>
    <property type="evidence" value="ECO:0007669"/>
    <property type="project" value="UniProtKB-KW"/>
</dbReference>
<dbReference type="Gene3D" id="1.20.5.2440">
    <property type="match status" value="1"/>
</dbReference>
<evidence type="ECO:0000259" key="8">
    <source>
        <dbReference type="PROSITE" id="PS50004"/>
    </source>
</evidence>
<feature type="compositionally biased region" description="Polar residues" evidence="7">
    <location>
        <begin position="313"/>
        <end position="326"/>
    </location>
</feature>
<feature type="compositionally biased region" description="Basic and acidic residues" evidence="7">
    <location>
        <begin position="348"/>
        <end position="410"/>
    </location>
</feature>
<dbReference type="AlphaFoldDB" id="A0A9W7TBI1"/>
<gene>
    <name evidence="10" type="ORF">IRJ41_025013</name>
</gene>
<evidence type="ECO:0000256" key="1">
    <source>
        <dbReference type="ARBA" id="ARBA00004172"/>
    </source>
</evidence>
<feature type="region of interest" description="Disordered" evidence="7">
    <location>
        <begin position="990"/>
        <end position="1012"/>
    </location>
</feature>
<dbReference type="OrthoDB" id="8956628at2759"/>
<keyword evidence="5" id="KW-0653">Protein transport</keyword>
<dbReference type="GO" id="GO:0055037">
    <property type="term" value="C:recycling endosome"/>
    <property type="evidence" value="ECO:0007669"/>
    <property type="project" value="UniProtKB-SubCell"/>
</dbReference>
<feature type="compositionally biased region" description="Acidic residues" evidence="7">
    <location>
        <begin position="677"/>
        <end position="688"/>
    </location>
</feature>
<reference evidence="10" key="1">
    <citation type="submission" date="2021-02" db="EMBL/GenBank/DDBJ databases">
        <title>Comparative genomics reveals that relaxation of natural selection precedes convergent phenotypic evolution of cavefish.</title>
        <authorList>
            <person name="Peng Z."/>
        </authorList>
    </citation>
    <scope>NUCLEOTIDE SEQUENCE</scope>
    <source>
        <tissue evidence="10">Muscle</tissue>
    </source>
</reference>
<dbReference type="CDD" id="cd08682">
    <property type="entry name" value="C2_Rab11-FIP_classI"/>
    <property type="match status" value="1"/>
</dbReference>
<dbReference type="Proteomes" id="UP001059041">
    <property type="component" value="Linkage Group LG22"/>
</dbReference>
<feature type="compositionally biased region" description="Polar residues" evidence="7">
    <location>
        <begin position="708"/>
        <end position="717"/>
    </location>
</feature>
<dbReference type="GO" id="GO:0031267">
    <property type="term" value="F:small GTPase binding"/>
    <property type="evidence" value="ECO:0007669"/>
    <property type="project" value="InterPro"/>
</dbReference>
<feature type="region of interest" description="Disordered" evidence="7">
    <location>
        <begin position="192"/>
        <end position="216"/>
    </location>
</feature>
<evidence type="ECO:0000256" key="6">
    <source>
        <dbReference type="SAM" id="Coils"/>
    </source>
</evidence>
<protein>
    <recommendedName>
        <fullName evidence="12">Rab11 family-interacting protein 1</fullName>
    </recommendedName>
</protein>
<evidence type="ECO:0000259" key="9">
    <source>
        <dbReference type="PROSITE" id="PS51511"/>
    </source>
</evidence>
<accession>A0A9W7TBI1</accession>
<feature type="compositionally biased region" description="Basic and acidic residues" evidence="7">
    <location>
        <begin position="495"/>
        <end position="650"/>
    </location>
</feature>
<feature type="compositionally biased region" description="Polar residues" evidence="7">
    <location>
        <begin position="872"/>
        <end position="889"/>
    </location>
</feature>
<dbReference type="Pfam" id="PF09457">
    <property type="entry name" value="RBD-FIP"/>
    <property type="match status" value="1"/>
</dbReference>
<dbReference type="PANTHER" id="PTHR15746">
    <property type="entry name" value="RAB11-RELATED"/>
    <property type="match status" value="1"/>
</dbReference>
<sequence length="1118" mass="128556">MSLAEQSQQWYPTSVQVTVLQARGLRIKGKNGTNDAYAIMRVAKDKFSTSVAEKSVAPVWKEEASFDLPLFHPSNAERCALQVSVMHRALVGQDKTLGLAVVNLLELYDNKSRNKSEWFKLMGKTGKPDKDRGEVLLDIQFMKNNMTASMFDLSGMDKSRSRLGKLKDKLKGKKKDGMSDSASAIVPSVGQILTDSEGEEEADATPETKKKKSKLKSLFAPKGLHRNISQSMSTLPTLPEKDSAISLSRSSGLNVESPEGKKKFKLFKHKRTDSSDSKVSQGAGSFLGQGTSQSNLCINGSHVYTEDLETRGSRTGSTLSLNSSGHGSMEDLRRGPNRKISTISVDLQTRESPAEEMLKRQEEQRKQEEVRKRLEEERRRQIQEEEREEMRMEEERKRIEREEERKRIEREEEEEEEERRRLEKMEEERRRVEREEERQRREMEEERKRIEREEEEEEMMRLEKLEEEKRRMEREEERKQMEERRRVEEEEMERIEEVARIKREHEEERKAEEERIRAEERTREEEEKRIREEKARLEKERMKKEEETRRIEAEKRRAEEEERLRKEKREAEEREREMAEEKERKERERSRLEKEKMELERKEKMKMEQERKKAEEEEKRKLKAEEEKDEMEKKKKEQMNAIEMRPEVKPRSARMNAGKKAEKADTIGSEYVPSTDPFEESLLLDENSEALSRSSKVSAVKPSSSVSGTVFSQASPPKTNPFLDDSDAESGNTDNVSRGDGAEKRRRAPKPPQNKTPREKATHTRSESEDSGEPDVFSLRQDKRPAPLPPDVSKNSEVLNKERTSSQEETNLFTSPVVRTAKHGKGPAPAKPSLKTKETLKENSASLPEPKNRTIHHHQNVTERALFPDGASLTTDSCLDQPNKSQSGHNLDHLLISVKPVLKLESKESGKEDLNTEGTKKKSHAPLPPATTGDQKSTRQDQDGTLRIHSGLLPTLKSPSTASQAPETVQSHASGNKTLLRARVSPIDAQTVSGQNYEGEPKRKGDAAFKPCRPHAVKPLSTIDNQQDFKENQDNITSAKMAEGVQVKMKAPEVKRTGPYAQLTHEELVNLLEKQKDQLSQKDAKIMEMEQYIDNLLVRVMEEQPSILMSLKSMKKAV</sequence>
<feature type="region of interest" description="Disordered" evidence="7">
    <location>
        <begin position="308"/>
        <end position="976"/>
    </location>
</feature>
<dbReference type="PANTHER" id="PTHR15746:SF25">
    <property type="entry name" value="CALPONIN HOMOLOGY DOMAIN-CONTAINING PROTEIN DDB_G0272472 ISOFORM X1"/>
    <property type="match status" value="1"/>
</dbReference>
<dbReference type="SMART" id="SM00239">
    <property type="entry name" value="C2"/>
    <property type="match status" value="1"/>
</dbReference>
<keyword evidence="6" id="KW-0175">Coiled coil</keyword>
<keyword evidence="4" id="KW-0967">Endosome</keyword>
<dbReference type="Pfam" id="PF00168">
    <property type="entry name" value="C2"/>
    <property type="match status" value="1"/>
</dbReference>
<feature type="compositionally biased region" description="Basic and acidic residues" evidence="7">
    <location>
        <begin position="936"/>
        <end position="946"/>
    </location>
</feature>
<dbReference type="InterPro" id="IPR000008">
    <property type="entry name" value="C2_dom"/>
</dbReference>
<keyword evidence="2" id="KW-0813">Transport</keyword>
<keyword evidence="3" id="KW-0597">Phosphoprotein</keyword>
<feature type="compositionally biased region" description="Low complexity" evidence="7">
    <location>
        <begin position="692"/>
        <end position="707"/>
    </location>
</feature>
<dbReference type="InterPro" id="IPR019018">
    <property type="entry name" value="Rab-bd_FIP-RBD"/>
</dbReference>
<dbReference type="SUPFAM" id="SSF49562">
    <property type="entry name" value="C2 domain (Calcium/lipid-binding domain, CaLB)"/>
    <property type="match status" value="1"/>
</dbReference>
<dbReference type="FunFam" id="2.60.40.150:FF:000070">
    <property type="entry name" value="rab11 family-interacting protein 2 isoform X1"/>
    <property type="match status" value="1"/>
</dbReference>
<dbReference type="InterPro" id="IPR035892">
    <property type="entry name" value="C2_domain_sf"/>
</dbReference>
<dbReference type="Gene3D" id="2.60.40.150">
    <property type="entry name" value="C2 domain"/>
    <property type="match status" value="1"/>
</dbReference>
<organism evidence="10 11">
    <name type="scientific">Triplophysa rosa</name>
    <name type="common">Cave loach</name>
    <dbReference type="NCBI Taxonomy" id="992332"/>
    <lineage>
        <taxon>Eukaryota</taxon>
        <taxon>Metazoa</taxon>
        <taxon>Chordata</taxon>
        <taxon>Craniata</taxon>
        <taxon>Vertebrata</taxon>
        <taxon>Euteleostomi</taxon>
        <taxon>Actinopterygii</taxon>
        <taxon>Neopterygii</taxon>
        <taxon>Teleostei</taxon>
        <taxon>Ostariophysi</taxon>
        <taxon>Cypriniformes</taxon>
        <taxon>Nemacheilidae</taxon>
        <taxon>Triplophysa</taxon>
    </lineage>
</organism>
<dbReference type="EMBL" id="JAFHDT010000022">
    <property type="protein sequence ID" value="KAI7793491.1"/>
    <property type="molecule type" value="Genomic_DNA"/>
</dbReference>
<feature type="coiled-coil region" evidence="6">
    <location>
        <begin position="1065"/>
        <end position="1092"/>
    </location>
</feature>
<dbReference type="InterPro" id="IPR037245">
    <property type="entry name" value="FIP-RBD_C_sf"/>
</dbReference>
<evidence type="ECO:0000256" key="2">
    <source>
        <dbReference type="ARBA" id="ARBA00022448"/>
    </source>
</evidence>
<dbReference type="PROSITE" id="PS50004">
    <property type="entry name" value="C2"/>
    <property type="match status" value="1"/>
</dbReference>
<evidence type="ECO:0000256" key="4">
    <source>
        <dbReference type="ARBA" id="ARBA00022753"/>
    </source>
</evidence>
<keyword evidence="11" id="KW-1185">Reference proteome</keyword>
<dbReference type="PROSITE" id="PS51511">
    <property type="entry name" value="FIP_RBD"/>
    <property type="match status" value="1"/>
</dbReference>
<evidence type="ECO:0008006" key="12">
    <source>
        <dbReference type="Google" id="ProtNLM"/>
    </source>
</evidence>
<feature type="compositionally biased region" description="Polar residues" evidence="7">
    <location>
        <begin position="957"/>
        <end position="976"/>
    </location>
</feature>
<evidence type="ECO:0000256" key="5">
    <source>
        <dbReference type="ARBA" id="ARBA00022927"/>
    </source>
</evidence>
<feature type="compositionally biased region" description="Basic and acidic residues" evidence="7">
    <location>
        <begin position="459"/>
        <end position="488"/>
    </location>
</feature>
<dbReference type="GO" id="GO:0045055">
    <property type="term" value="P:regulated exocytosis"/>
    <property type="evidence" value="ECO:0007669"/>
    <property type="project" value="TreeGrafter"/>
</dbReference>
<feature type="domain" description="C2" evidence="8">
    <location>
        <begin position="1"/>
        <end position="119"/>
    </location>
</feature>
<feature type="compositionally biased region" description="Basic and acidic residues" evidence="7">
    <location>
        <begin position="756"/>
        <end position="768"/>
    </location>
</feature>
<name>A0A9W7TBI1_TRIRA</name>
<feature type="domain" description="FIP-RBD" evidence="9">
    <location>
        <begin position="1049"/>
        <end position="1111"/>
    </location>
</feature>
<evidence type="ECO:0000313" key="10">
    <source>
        <dbReference type="EMBL" id="KAI7793491.1"/>
    </source>
</evidence>
<feature type="compositionally biased region" description="Basic and acidic residues" evidence="7">
    <location>
        <begin position="418"/>
        <end position="452"/>
    </location>
</feature>